<organism evidence="7 8">
    <name type="scientific">Paraburkholderia guartelaensis</name>
    <dbReference type="NCBI Taxonomy" id="2546446"/>
    <lineage>
        <taxon>Bacteria</taxon>
        <taxon>Pseudomonadati</taxon>
        <taxon>Pseudomonadota</taxon>
        <taxon>Betaproteobacteria</taxon>
        <taxon>Burkholderiales</taxon>
        <taxon>Burkholderiaceae</taxon>
        <taxon>Paraburkholderia</taxon>
    </lineage>
</organism>
<evidence type="ECO:0000256" key="3">
    <source>
        <dbReference type="ARBA" id="ARBA00023125"/>
    </source>
</evidence>
<dbReference type="OrthoDB" id="5816932at2"/>
<dbReference type="Pfam" id="PF00440">
    <property type="entry name" value="TetR_N"/>
    <property type="match status" value="1"/>
</dbReference>
<evidence type="ECO:0000256" key="5">
    <source>
        <dbReference type="PROSITE-ProRule" id="PRU00335"/>
    </source>
</evidence>
<evidence type="ECO:0000256" key="4">
    <source>
        <dbReference type="ARBA" id="ARBA00023163"/>
    </source>
</evidence>
<dbReference type="Gene3D" id="1.10.357.10">
    <property type="entry name" value="Tetracycline Repressor, domain 2"/>
    <property type="match status" value="1"/>
</dbReference>
<dbReference type="GO" id="GO:0003700">
    <property type="term" value="F:DNA-binding transcription factor activity"/>
    <property type="evidence" value="ECO:0007669"/>
    <property type="project" value="TreeGrafter"/>
</dbReference>
<evidence type="ECO:0000313" key="7">
    <source>
        <dbReference type="EMBL" id="TDG03090.1"/>
    </source>
</evidence>
<dbReference type="InterPro" id="IPR009057">
    <property type="entry name" value="Homeodomain-like_sf"/>
</dbReference>
<feature type="domain" description="HTH tetR-type" evidence="6">
    <location>
        <begin position="19"/>
        <end position="79"/>
    </location>
</feature>
<accession>A0A4R5L3E8</accession>
<name>A0A4R5L3E8_9BURK</name>
<reference evidence="7 8" key="1">
    <citation type="submission" date="2019-03" db="EMBL/GenBank/DDBJ databases">
        <title>Paraburkholderia sp. isolated from native Mimosa gymnas in Guartela State Park, Brazil.</title>
        <authorList>
            <person name="Paulitsch F."/>
            <person name="Hungria M."/>
            <person name="Delamuta J.R.M."/>
            <person name="Ribeiro R.A."/>
            <person name="Dall'Agnol R."/>
            <person name="Silva J.S.B."/>
        </authorList>
    </citation>
    <scope>NUCLEOTIDE SEQUENCE [LARGE SCALE GENOMIC DNA]</scope>
    <source>
        <strain evidence="7 8">CNPSo 3008</strain>
    </source>
</reference>
<evidence type="ECO:0000256" key="1">
    <source>
        <dbReference type="ARBA" id="ARBA00022491"/>
    </source>
</evidence>
<dbReference type="EMBL" id="SMOD01000047">
    <property type="protein sequence ID" value="TDG03090.1"/>
    <property type="molecule type" value="Genomic_DNA"/>
</dbReference>
<dbReference type="PROSITE" id="PS50977">
    <property type="entry name" value="HTH_TETR_2"/>
    <property type="match status" value="1"/>
</dbReference>
<dbReference type="AlphaFoldDB" id="A0A4R5L3E8"/>
<evidence type="ECO:0000259" key="6">
    <source>
        <dbReference type="PROSITE" id="PS50977"/>
    </source>
</evidence>
<dbReference type="PANTHER" id="PTHR30055">
    <property type="entry name" value="HTH-TYPE TRANSCRIPTIONAL REGULATOR RUTR"/>
    <property type="match status" value="1"/>
</dbReference>
<dbReference type="PANTHER" id="PTHR30055:SF175">
    <property type="entry name" value="HTH-TYPE TRANSCRIPTIONAL REPRESSOR KSTR2"/>
    <property type="match status" value="1"/>
</dbReference>
<dbReference type="PRINTS" id="PR00455">
    <property type="entry name" value="HTHTETR"/>
</dbReference>
<dbReference type="InterPro" id="IPR001647">
    <property type="entry name" value="HTH_TetR"/>
</dbReference>
<protein>
    <submittedName>
        <fullName evidence="7">TetR/AcrR family transcriptional regulator</fullName>
    </submittedName>
</protein>
<evidence type="ECO:0000256" key="2">
    <source>
        <dbReference type="ARBA" id="ARBA00023015"/>
    </source>
</evidence>
<dbReference type="InterPro" id="IPR050109">
    <property type="entry name" value="HTH-type_TetR-like_transc_reg"/>
</dbReference>
<keyword evidence="3 5" id="KW-0238">DNA-binding</keyword>
<dbReference type="Proteomes" id="UP000295606">
    <property type="component" value="Unassembled WGS sequence"/>
</dbReference>
<gene>
    <name evidence="7" type="ORF">E1N52_36520</name>
</gene>
<keyword evidence="1" id="KW-0678">Repressor</keyword>
<dbReference type="SUPFAM" id="SSF46689">
    <property type="entry name" value="Homeodomain-like"/>
    <property type="match status" value="1"/>
</dbReference>
<comment type="caution">
    <text evidence="7">The sequence shown here is derived from an EMBL/GenBank/DDBJ whole genome shotgun (WGS) entry which is preliminary data.</text>
</comment>
<keyword evidence="2" id="KW-0805">Transcription regulation</keyword>
<keyword evidence="4" id="KW-0804">Transcription</keyword>
<evidence type="ECO:0000313" key="8">
    <source>
        <dbReference type="Proteomes" id="UP000295606"/>
    </source>
</evidence>
<sequence>MATTSPRTRARTPQSERIETTQRKIIESAQRLLREEGFKSATLQAIARGANVSLGALQHHFESRDALIERLVDEAMAPLGDQGGVWPDPALPLRERAERFVHHAWKEIFGAQSYLTAWSLFFGCKATPSIFSRIDAKRAFEDEQFFSRFMETFPELHAHHPYPKGFTASVFATLRGFGVFELFDVSSREKHEELEALIESIVRACSMPANAPAEPERQRKKAAARR</sequence>
<dbReference type="GO" id="GO:0000976">
    <property type="term" value="F:transcription cis-regulatory region binding"/>
    <property type="evidence" value="ECO:0007669"/>
    <property type="project" value="TreeGrafter"/>
</dbReference>
<feature type="DNA-binding region" description="H-T-H motif" evidence="5">
    <location>
        <begin position="42"/>
        <end position="61"/>
    </location>
</feature>
<proteinExistence type="predicted"/>